<feature type="transmembrane region" description="Helical" evidence="8">
    <location>
        <begin position="59"/>
        <end position="82"/>
    </location>
</feature>
<evidence type="ECO:0000256" key="8">
    <source>
        <dbReference type="RuleBase" id="RU363032"/>
    </source>
</evidence>
<keyword evidence="3 8" id="KW-0813">Transport</keyword>
<keyword evidence="4" id="KW-1003">Cell membrane</keyword>
<comment type="similarity">
    <text evidence="2">Belongs to the binding-protein-dependent transport system permease family. CysTW subfamily.</text>
</comment>
<dbReference type="PANTHER" id="PTHR42929:SF1">
    <property type="entry name" value="INNER MEMBRANE ABC TRANSPORTER PERMEASE PROTEIN YDCU-RELATED"/>
    <property type="match status" value="1"/>
</dbReference>
<dbReference type="OrthoDB" id="9807047at2"/>
<gene>
    <name evidence="10" type="ORF">SAMN05660923_00831</name>
</gene>
<evidence type="ECO:0000313" key="10">
    <source>
        <dbReference type="EMBL" id="SDW48357.1"/>
    </source>
</evidence>
<feature type="domain" description="ABC transmembrane type-1" evidence="9">
    <location>
        <begin position="60"/>
        <end position="264"/>
    </location>
</feature>
<comment type="subcellular location">
    <subcellularLocation>
        <location evidence="1 8">Cell membrane</location>
        <topology evidence="1 8">Multi-pass membrane protein</topology>
    </subcellularLocation>
</comment>
<evidence type="ECO:0000256" key="7">
    <source>
        <dbReference type="ARBA" id="ARBA00023136"/>
    </source>
</evidence>
<dbReference type="InterPro" id="IPR035906">
    <property type="entry name" value="MetI-like_sf"/>
</dbReference>
<dbReference type="EMBL" id="FNNG01000002">
    <property type="protein sequence ID" value="SDW48357.1"/>
    <property type="molecule type" value="Genomic_DNA"/>
</dbReference>
<dbReference type="GO" id="GO:0055085">
    <property type="term" value="P:transmembrane transport"/>
    <property type="evidence" value="ECO:0007669"/>
    <property type="project" value="InterPro"/>
</dbReference>
<evidence type="ECO:0000259" key="9">
    <source>
        <dbReference type="PROSITE" id="PS50928"/>
    </source>
</evidence>
<dbReference type="Pfam" id="PF00528">
    <property type="entry name" value="BPD_transp_1"/>
    <property type="match status" value="1"/>
</dbReference>
<keyword evidence="7 8" id="KW-0472">Membrane</keyword>
<evidence type="ECO:0000256" key="1">
    <source>
        <dbReference type="ARBA" id="ARBA00004651"/>
    </source>
</evidence>
<evidence type="ECO:0000256" key="3">
    <source>
        <dbReference type="ARBA" id="ARBA00022448"/>
    </source>
</evidence>
<dbReference type="InterPro" id="IPR000515">
    <property type="entry name" value="MetI-like"/>
</dbReference>
<dbReference type="AlphaFoldDB" id="A0A1H2TX58"/>
<evidence type="ECO:0000256" key="5">
    <source>
        <dbReference type="ARBA" id="ARBA00022692"/>
    </source>
</evidence>
<feature type="transmembrane region" description="Helical" evidence="8">
    <location>
        <begin position="94"/>
        <end position="116"/>
    </location>
</feature>
<feature type="transmembrane region" description="Helical" evidence="8">
    <location>
        <begin position="12"/>
        <end position="31"/>
    </location>
</feature>
<keyword evidence="11" id="KW-1185">Reference proteome</keyword>
<sequence>MKMRWTSYPYILWIAIFIVVPLALILLYSFTIGEEGGLGSLQFTLDNFRNFLDPKYLDVLWISVNLAFKSTLITLVLGYPLAMIIAREKPSRRNVMILLLVIPMWMNFLLRTYAWLTLLGKNGFINYIITKLGFSPLDLIYNDSAVLLGMVYNFLPFMVLPIYSVLIKIDNSLIEAAEDLGANKMKVFLKITFPLSIPGIITGITMVFMPAVSTFVISRLLGGGQYMLIGNLIEQQFLWVGDWHFGSAISIIMMAFILVTMAITAKFDSQKEEGGGLW</sequence>
<name>A0A1H2TX58_9FIRM</name>
<reference evidence="10 11" key="1">
    <citation type="submission" date="2016-10" db="EMBL/GenBank/DDBJ databases">
        <authorList>
            <person name="de Groot N.N."/>
        </authorList>
    </citation>
    <scope>NUCLEOTIDE SEQUENCE [LARGE SCALE GENOMIC DNA]</scope>
    <source>
        <strain evidence="10 11">DSM 23310</strain>
    </source>
</reference>
<proteinExistence type="inferred from homology"/>
<evidence type="ECO:0000313" key="11">
    <source>
        <dbReference type="Proteomes" id="UP000198828"/>
    </source>
</evidence>
<feature type="transmembrane region" description="Helical" evidence="8">
    <location>
        <begin position="145"/>
        <end position="166"/>
    </location>
</feature>
<keyword evidence="5 8" id="KW-0812">Transmembrane</keyword>
<dbReference type="RefSeq" id="WP_093751147.1">
    <property type="nucleotide sequence ID" value="NZ_BSYN01000014.1"/>
</dbReference>
<evidence type="ECO:0000256" key="2">
    <source>
        <dbReference type="ARBA" id="ARBA00007069"/>
    </source>
</evidence>
<keyword evidence="6 8" id="KW-1133">Transmembrane helix</keyword>
<evidence type="ECO:0000256" key="4">
    <source>
        <dbReference type="ARBA" id="ARBA00022475"/>
    </source>
</evidence>
<evidence type="ECO:0000256" key="6">
    <source>
        <dbReference type="ARBA" id="ARBA00022989"/>
    </source>
</evidence>
<accession>A0A1H2TX58</accession>
<feature type="transmembrane region" description="Helical" evidence="8">
    <location>
        <begin position="243"/>
        <end position="263"/>
    </location>
</feature>
<protein>
    <submittedName>
        <fullName evidence="10">Spermidine/putrescine transport system permease protein</fullName>
    </submittedName>
</protein>
<feature type="transmembrane region" description="Helical" evidence="8">
    <location>
        <begin position="187"/>
        <end position="212"/>
    </location>
</feature>
<dbReference type="Proteomes" id="UP000198828">
    <property type="component" value="Unassembled WGS sequence"/>
</dbReference>
<dbReference type="PROSITE" id="PS50928">
    <property type="entry name" value="ABC_TM1"/>
    <property type="match status" value="1"/>
</dbReference>
<dbReference type="SUPFAM" id="SSF161098">
    <property type="entry name" value="MetI-like"/>
    <property type="match status" value="1"/>
</dbReference>
<dbReference type="GO" id="GO:0005886">
    <property type="term" value="C:plasma membrane"/>
    <property type="evidence" value="ECO:0007669"/>
    <property type="project" value="UniProtKB-SubCell"/>
</dbReference>
<organism evidence="10 11">
    <name type="scientific">Tepidimicrobium xylanilyticum</name>
    <dbReference type="NCBI Taxonomy" id="1123352"/>
    <lineage>
        <taxon>Bacteria</taxon>
        <taxon>Bacillati</taxon>
        <taxon>Bacillota</taxon>
        <taxon>Tissierellia</taxon>
        <taxon>Tissierellales</taxon>
        <taxon>Tepidimicrobiaceae</taxon>
        <taxon>Tepidimicrobium</taxon>
    </lineage>
</organism>
<dbReference type="CDD" id="cd06261">
    <property type="entry name" value="TM_PBP2"/>
    <property type="match status" value="1"/>
</dbReference>
<dbReference type="Gene3D" id="1.10.3720.10">
    <property type="entry name" value="MetI-like"/>
    <property type="match status" value="1"/>
</dbReference>
<dbReference type="PANTHER" id="PTHR42929">
    <property type="entry name" value="INNER MEMBRANE ABC TRANSPORTER PERMEASE PROTEIN YDCU-RELATED-RELATED"/>
    <property type="match status" value="1"/>
</dbReference>